<sequence>MGSTIGSASNSTIKTILLMLSSCENHPIPRFNLRPVEKIL</sequence>
<reference evidence="1 2" key="2">
    <citation type="submission" date="2013-04" db="EMBL/GenBank/DDBJ databases">
        <title>Comparative genomics of 12 strains of Erwinia amylovora identifies a pan-genome with a large conserved core and provides insights into host specificity.</title>
        <authorList>
            <person name="Mann R.A."/>
            <person name="Smits T.H.M."/>
            <person name="Buehlmann A."/>
            <person name="Blom J."/>
            <person name="Goesmann A."/>
            <person name="Frey J.E."/>
            <person name="Plummer K.M."/>
            <person name="Beer S.V."/>
            <person name="Luck J."/>
            <person name="Duffy B."/>
            <person name="Rodoni B."/>
        </authorList>
    </citation>
    <scope>NUCLEOTIDE SEQUENCE [LARGE SCALE GENOMIC DNA]</scope>
    <source>
        <strain evidence="2">CFBP 1232</strain>
    </source>
</reference>
<gene>
    <name evidence="1" type="ORF">BN437_3686</name>
</gene>
<name>A0A831A8H7_ERWAM</name>
<proteinExistence type="predicted"/>
<dbReference type="AlphaFoldDB" id="A0A831A8H7"/>
<evidence type="ECO:0000313" key="1">
    <source>
        <dbReference type="EMBL" id="CCO95585.1"/>
    </source>
</evidence>
<protein>
    <submittedName>
        <fullName evidence="1">Uncharacterized protein</fullName>
    </submittedName>
</protein>
<evidence type="ECO:0000313" key="2">
    <source>
        <dbReference type="Proteomes" id="UP000013111"/>
    </source>
</evidence>
<dbReference type="Proteomes" id="UP000013111">
    <property type="component" value="Unassembled WGS sequence"/>
</dbReference>
<organism evidence="1 2">
    <name type="scientific">Erwinia amylovora NBRC 12687 = CFBP 1232</name>
    <dbReference type="NCBI Taxonomy" id="1219359"/>
    <lineage>
        <taxon>Bacteria</taxon>
        <taxon>Pseudomonadati</taxon>
        <taxon>Pseudomonadota</taxon>
        <taxon>Gammaproteobacteria</taxon>
        <taxon>Enterobacterales</taxon>
        <taxon>Erwiniaceae</taxon>
        <taxon>Erwinia</taxon>
    </lineage>
</organism>
<accession>A0A831A8H7</accession>
<reference evidence="1 2" key="1">
    <citation type="submission" date="2012-11" db="EMBL/GenBank/DDBJ databases">
        <authorList>
            <person name="Linke B."/>
        </authorList>
    </citation>
    <scope>NUCLEOTIDE SEQUENCE [LARGE SCALE GENOMIC DNA]</scope>
    <source>
        <strain evidence="2">CFBP 1232</strain>
    </source>
</reference>
<dbReference type="EMBL" id="CAPB01000041">
    <property type="protein sequence ID" value="CCO95585.1"/>
    <property type="molecule type" value="Genomic_DNA"/>
</dbReference>
<comment type="caution">
    <text evidence="1">The sequence shown here is derived from an EMBL/GenBank/DDBJ whole genome shotgun (WGS) entry which is preliminary data.</text>
</comment>